<dbReference type="AlphaFoldDB" id="A0A4P6KC88"/>
<dbReference type="Pfam" id="PF19297">
    <property type="entry name" value="QcrA_N"/>
    <property type="match status" value="1"/>
</dbReference>
<keyword evidence="13" id="KW-0560">Oxidoreductase</keyword>
<evidence type="ECO:0000256" key="7">
    <source>
        <dbReference type="ARBA" id="ARBA00022660"/>
    </source>
</evidence>
<keyword evidence="14" id="KW-0408">Iron</keyword>
<dbReference type="InterPro" id="IPR017941">
    <property type="entry name" value="Rieske_2Fe-2S"/>
</dbReference>
<dbReference type="SUPFAM" id="SSF50022">
    <property type="entry name" value="ISP domain"/>
    <property type="match status" value="1"/>
</dbReference>
<comment type="subcellular location">
    <subcellularLocation>
        <location evidence="2">Cell membrane</location>
        <topology evidence="2">Multi-pass membrane protein</topology>
    </subcellularLocation>
</comment>
<evidence type="ECO:0000256" key="5">
    <source>
        <dbReference type="ARBA" id="ARBA00022448"/>
    </source>
</evidence>
<dbReference type="GO" id="GO:0016705">
    <property type="term" value="F:oxidoreductase activity, acting on paired donors, with incorporation or reduction of molecular oxygen"/>
    <property type="evidence" value="ECO:0007669"/>
    <property type="project" value="UniProtKB-ARBA"/>
</dbReference>
<evidence type="ECO:0000256" key="18">
    <source>
        <dbReference type="ARBA" id="ARBA00029586"/>
    </source>
</evidence>
<keyword evidence="11" id="KW-0249">Electron transport</keyword>
<comment type="function">
    <text evidence="1">Iron-sulfur subunit of the cytochrome bc1 complex, an essential component of the respiratory electron transport chain required for ATP synthesis. The bc1 complex catalyzes the oxidation of menaquinol and the reduction of cytochrome c in the respiratory chain. The bc1 complex operates through a Q-cycle mechanism that couples electron transfer to generation of the proton gradient that drives ATP synthesis.</text>
</comment>
<feature type="transmembrane region" description="Helical" evidence="21">
    <location>
        <begin position="97"/>
        <end position="118"/>
    </location>
</feature>
<evidence type="ECO:0000256" key="3">
    <source>
        <dbReference type="ARBA" id="ARBA00010651"/>
    </source>
</evidence>
<dbReference type="InterPro" id="IPR005805">
    <property type="entry name" value="Rieske_Fe-S_prot_C"/>
</dbReference>
<keyword evidence="12 21" id="KW-1133">Transmembrane helix</keyword>
<dbReference type="GO" id="GO:0051537">
    <property type="term" value="F:2 iron, 2 sulfur cluster binding"/>
    <property type="evidence" value="ECO:0007669"/>
    <property type="project" value="UniProtKB-KW"/>
</dbReference>
<dbReference type="InterPro" id="IPR036922">
    <property type="entry name" value="Rieske_2Fe-2S_sf"/>
</dbReference>
<dbReference type="GO" id="GO:0004497">
    <property type="term" value="F:monooxygenase activity"/>
    <property type="evidence" value="ECO:0007669"/>
    <property type="project" value="UniProtKB-ARBA"/>
</dbReference>
<dbReference type="InterPro" id="IPR045603">
    <property type="entry name" value="QcrA_N"/>
</dbReference>
<dbReference type="EMBL" id="CP035806">
    <property type="protein sequence ID" value="QBE47600.1"/>
    <property type="molecule type" value="Genomic_DNA"/>
</dbReference>
<gene>
    <name evidence="23" type="ORF">EVS81_01090</name>
</gene>
<dbReference type="InterPro" id="IPR014349">
    <property type="entry name" value="Rieske_Fe-S_prot"/>
</dbReference>
<evidence type="ECO:0000313" key="24">
    <source>
        <dbReference type="Proteomes" id="UP000289260"/>
    </source>
</evidence>
<protein>
    <recommendedName>
        <fullName evidence="4">Cytochrome bc1 complex Rieske iron-sulfur subunit</fullName>
    </recommendedName>
    <alternativeName>
        <fullName evidence="18">Cytochrome bc1 reductase complex subunit QcrA</fullName>
    </alternativeName>
    <alternativeName>
        <fullName evidence="19">Rieske iron-sulfur protein</fullName>
    </alternativeName>
</protein>
<dbReference type="KEGG" id="ltr:EVS81_01090"/>
<evidence type="ECO:0000256" key="13">
    <source>
        <dbReference type="ARBA" id="ARBA00023002"/>
    </source>
</evidence>
<name>A0A4P6KC88_9MICO</name>
<evidence type="ECO:0000256" key="15">
    <source>
        <dbReference type="ARBA" id="ARBA00023014"/>
    </source>
</evidence>
<keyword evidence="6" id="KW-1003">Cell membrane</keyword>
<evidence type="ECO:0000256" key="1">
    <source>
        <dbReference type="ARBA" id="ARBA00002494"/>
    </source>
</evidence>
<evidence type="ECO:0000256" key="21">
    <source>
        <dbReference type="SAM" id="Phobius"/>
    </source>
</evidence>
<dbReference type="Gene3D" id="2.102.10.10">
    <property type="entry name" value="Rieske [2Fe-2S] iron-sulphur domain"/>
    <property type="match status" value="1"/>
</dbReference>
<accession>A0A4P6KC88</accession>
<comment type="similarity">
    <text evidence="3">Belongs to the Rieske iron-sulfur protein family.</text>
</comment>
<keyword evidence="9" id="KW-0001">2Fe-2S</keyword>
<evidence type="ECO:0000256" key="6">
    <source>
        <dbReference type="ARBA" id="ARBA00022475"/>
    </source>
</evidence>
<comment type="cofactor">
    <cofactor evidence="20">
        <name>[2Fe-2S] cluster</name>
        <dbReference type="ChEBI" id="CHEBI:190135"/>
    </cofactor>
</comment>
<keyword evidence="5" id="KW-0813">Transport</keyword>
<evidence type="ECO:0000256" key="12">
    <source>
        <dbReference type="ARBA" id="ARBA00022989"/>
    </source>
</evidence>
<feature type="transmembrane region" description="Helical" evidence="21">
    <location>
        <begin position="63"/>
        <end position="85"/>
    </location>
</feature>
<keyword evidence="24" id="KW-1185">Reference proteome</keyword>
<evidence type="ECO:0000256" key="20">
    <source>
        <dbReference type="ARBA" id="ARBA00034078"/>
    </source>
</evidence>
<dbReference type="PROSITE" id="PS51296">
    <property type="entry name" value="RIESKE"/>
    <property type="match status" value="1"/>
</dbReference>
<dbReference type="GO" id="GO:0005886">
    <property type="term" value="C:plasma membrane"/>
    <property type="evidence" value="ECO:0007669"/>
    <property type="project" value="UniProtKB-SubCell"/>
</dbReference>
<evidence type="ECO:0000256" key="8">
    <source>
        <dbReference type="ARBA" id="ARBA00022692"/>
    </source>
</evidence>
<evidence type="ECO:0000256" key="9">
    <source>
        <dbReference type="ARBA" id="ARBA00022714"/>
    </source>
</evidence>
<keyword evidence="16 21" id="KW-0472">Membrane</keyword>
<keyword evidence="10" id="KW-0479">Metal-binding</keyword>
<evidence type="ECO:0000256" key="17">
    <source>
        <dbReference type="ARBA" id="ARBA00023157"/>
    </source>
</evidence>
<evidence type="ECO:0000256" key="4">
    <source>
        <dbReference type="ARBA" id="ARBA00015816"/>
    </source>
</evidence>
<evidence type="ECO:0000259" key="22">
    <source>
        <dbReference type="PROSITE" id="PS51296"/>
    </source>
</evidence>
<dbReference type="PRINTS" id="PR00162">
    <property type="entry name" value="RIESKE"/>
</dbReference>
<keyword evidence="15" id="KW-0411">Iron-sulfur</keyword>
<evidence type="ECO:0000256" key="11">
    <source>
        <dbReference type="ARBA" id="ARBA00022982"/>
    </source>
</evidence>
<evidence type="ECO:0000256" key="16">
    <source>
        <dbReference type="ARBA" id="ARBA00023136"/>
    </source>
</evidence>
<keyword evidence="8 21" id="KW-0812">Transmembrane</keyword>
<evidence type="ECO:0000256" key="2">
    <source>
        <dbReference type="ARBA" id="ARBA00004651"/>
    </source>
</evidence>
<sequence length="371" mass="40439">MAEEAKNSGDEHAVVAAQGHGPVEAAVGTAVVSSDAVQNPGLPPHRKRVTDLDPKRAKRAERLVYTLFYISIAGSLGAVLAYMFFPIETGDLMAIRLQTLFVGLGMALSLLAIGIGAVHWGKALMADHESIDERHPVASDEPTREGAAEVFKLADEESGFSRRSLVRNSLIGALIAFPLPGITLLRGLAPQDRDPVQLLKHTMWDTGVRLARDPSGVPIKASEVTIGSAFHVIPESLNHDDFHNLTLDERGGSDNLLDAKAKAIVLLMRLDQSELKELPERADWSYDGIVAYSKVCTHVGCPVALYEQHTHHLLCPCHQSQFDVSEHAKVVFGPAKRPLPQLPITVDDEGYLVAQSDFHEPVGPSFWERLK</sequence>
<dbReference type="PANTHER" id="PTHR10134">
    <property type="entry name" value="CYTOCHROME B-C1 COMPLEX SUBUNIT RIESKE, MITOCHONDRIAL"/>
    <property type="match status" value="1"/>
</dbReference>
<evidence type="ECO:0000256" key="19">
    <source>
        <dbReference type="ARBA" id="ARBA00032409"/>
    </source>
</evidence>
<keyword evidence="7" id="KW-0679">Respiratory chain</keyword>
<organism evidence="23 24">
    <name type="scientific">Leucobacter triazinivorans</name>
    <dbReference type="NCBI Taxonomy" id="1784719"/>
    <lineage>
        <taxon>Bacteria</taxon>
        <taxon>Bacillati</taxon>
        <taxon>Actinomycetota</taxon>
        <taxon>Actinomycetes</taxon>
        <taxon>Micrococcales</taxon>
        <taxon>Microbacteriaceae</taxon>
        <taxon>Leucobacter</taxon>
    </lineage>
</organism>
<feature type="domain" description="Rieske" evidence="22">
    <location>
        <begin position="262"/>
        <end position="353"/>
    </location>
</feature>
<dbReference type="RefSeq" id="WP_130108756.1">
    <property type="nucleotide sequence ID" value="NZ_CP035806.1"/>
</dbReference>
<dbReference type="OrthoDB" id="9802613at2"/>
<dbReference type="GO" id="GO:0046872">
    <property type="term" value="F:metal ion binding"/>
    <property type="evidence" value="ECO:0007669"/>
    <property type="project" value="UniProtKB-KW"/>
</dbReference>
<dbReference type="Proteomes" id="UP000289260">
    <property type="component" value="Chromosome"/>
</dbReference>
<keyword evidence="17" id="KW-1015">Disulfide bond</keyword>
<reference evidence="23 24" key="1">
    <citation type="submission" date="2019-02" db="EMBL/GenBank/DDBJ databases">
        <authorList>
            <person name="Sun L."/>
            <person name="Pan D."/>
            <person name="Wu X."/>
        </authorList>
    </citation>
    <scope>NUCLEOTIDE SEQUENCE [LARGE SCALE GENOMIC DNA]</scope>
    <source>
        <strain evidence="23 24">JW-1</strain>
    </source>
</reference>
<evidence type="ECO:0000256" key="14">
    <source>
        <dbReference type="ARBA" id="ARBA00023004"/>
    </source>
</evidence>
<feature type="transmembrane region" description="Helical" evidence="21">
    <location>
        <begin position="170"/>
        <end position="189"/>
    </location>
</feature>
<evidence type="ECO:0000313" key="23">
    <source>
        <dbReference type="EMBL" id="QBE47600.1"/>
    </source>
</evidence>
<evidence type="ECO:0000256" key="10">
    <source>
        <dbReference type="ARBA" id="ARBA00022723"/>
    </source>
</evidence>
<dbReference type="CDD" id="cd03467">
    <property type="entry name" value="Rieske"/>
    <property type="match status" value="1"/>
</dbReference>
<proteinExistence type="inferred from homology"/>
<dbReference type="Pfam" id="PF00355">
    <property type="entry name" value="Rieske"/>
    <property type="match status" value="1"/>
</dbReference>